<evidence type="ECO:0000313" key="1">
    <source>
        <dbReference type="EMBL" id="KAL2859552.1"/>
    </source>
</evidence>
<proteinExistence type="predicted"/>
<dbReference type="Proteomes" id="UP001610444">
    <property type="component" value="Unassembled WGS sequence"/>
</dbReference>
<keyword evidence="2" id="KW-1185">Reference proteome</keyword>
<protein>
    <submittedName>
        <fullName evidence="1">Uncharacterized protein</fullName>
    </submittedName>
</protein>
<dbReference type="PROSITE" id="PS51257">
    <property type="entry name" value="PROKAR_LIPOPROTEIN"/>
    <property type="match status" value="1"/>
</dbReference>
<organism evidence="1 2">
    <name type="scientific">Aspergillus pseudodeflectus</name>
    <dbReference type="NCBI Taxonomy" id="176178"/>
    <lineage>
        <taxon>Eukaryota</taxon>
        <taxon>Fungi</taxon>
        <taxon>Dikarya</taxon>
        <taxon>Ascomycota</taxon>
        <taxon>Pezizomycotina</taxon>
        <taxon>Eurotiomycetes</taxon>
        <taxon>Eurotiomycetidae</taxon>
        <taxon>Eurotiales</taxon>
        <taxon>Aspergillaceae</taxon>
        <taxon>Aspergillus</taxon>
        <taxon>Aspergillus subgen. Nidulantes</taxon>
    </lineage>
</organism>
<sequence length="111" mass="12132">MRVGIRRQHHPTVSGGACFPSVCQPRCAMVGHVARLSFCDPDSDPFGVHRVGPRPTPEEPVRGAAACIRTENVDRHEAVPAGGNCSAPKVLDRRHVVRIEEDFASVTRFVH</sequence>
<evidence type="ECO:0000313" key="2">
    <source>
        <dbReference type="Proteomes" id="UP001610444"/>
    </source>
</evidence>
<dbReference type="EMBL" id="JBFXLR010000003">
    <property type="protein sequence ID" value="KAL2859552.1"/>
    <property type="molecule type" value="Genomic_DNA"/>
</dbReference>
<reference evidence="1 2" key="1">
    <citation type="submission" date="2024-07" db="EMBL/GenBank/DDBJ databases">
        <title>Section-level genome sequencing and comparative genomics of Aspergillus sections Usti and Cavernicolus.</title>
        <authorList>
            <consortium name="Lawrence Berkeley National Laboratory"/>
            <person name="Nybo J.L."/>
            <person name="Vesth T.C."/>
            <person name="Theobald S."/>
            <person name="Frisvad J.C."/>
            <person name="Larsen T.O."/>
            <person name="Kjaerboelling I."/>
            <person name="Rothschild-Mancinelli K."/>
            <person name="Lyhne E.K."/>
            <person name="Kogle M.E."/>
            <person name="Barry K."/>
            <person name="Clum A."/>
            <person name="Na H."/>
            <person name="Ledsgaard L."/>
            <person name="Lin J."/>
            <person name="Lipzen A."/>
            <person name="Kuo A."/>
            <person name="Riley R."/>
            <person name="Mondo S."/>
            <person name="LaButti K."/>
            <person name="Haridas S."/>
            <person name="Pangalinan J."/>
            <person name="Salamov A.A."/>
            <person name="Simmons B.A."/>
            <person name="Magnuson J.K."/>
            <person name="Chen J."/>
            <person name="Drula E."/>
            <person name="Henrissat B."/>
            <person name="Wiebenga A."/>
            <person name="Lubbers R.J."/>
            <person name="Gomes A.C."/>
            <person name="Macurrencykelacurrency M.R."/>
            <person name="Stajich J."/>
            <person name="Grigoriev I.V."/>
            <person name="Mortensen U.H."/>
            <person name="De vries R.P."/>
            <person name="Baker S.E."/>
            <person name="Andersen M.R."/>
        </authorList>
    </citation>
    <scope>NUCLEOTIDE SEQUENCE [LARGE SCALE GENOMIC DNA]</scope>
    <source>
        <strain evidence="1 2">CBS 756.74</strain>
    </source>
</reference>
<dbReference type="RefSeq" id="XP_070904486.1">
    <property type="nucleotide sequence ID" value="XM_071036025.1"/>
</dbReference>
<gene>
    <name evidence="1" type="ORF">BJX68DRAFT_116685</name>
</gene>
<comment type="caution">
    <text evidence="1">The sequence shown here is derived from an EMBL/GenBank/DDBJ whole genome shotgun (WGS) entry which is preliminary data.</text>
</comment>
<accession>A0ABR4L4V7</accession>
<name>A0ABR4L4V7_9EURO</name>
<dbReference type="GeneID" id="98151189"/>